<sequence>MDVKDKVESVKGYFRDVYLEGKRITWPAKKDAVKGTYIVLITVAVAAVFLGIVDVGLAKIIQALLRG</sequence>
<dbReference type="HAMAP" id="MF_00422">
    <property type="entry name" value="SecE"/>
    <property type="match status" value="1"/>
</dbReference>
<keyword evidence="5 9" id="KW-0653">Protein transport</keyword>
<dbReference type="InterPro" id="IPR001901">
    <property type="entry name" value="Translocase_SecE/Sec61-g"/>
</dbReference>
<reference evidence="10" key="2">
    <citation type="submission" date="2020-01" db="EMBL/GenBank/DDBJ databases">
        <authorList>
            <person name="Campanaro S."/>
        </authorList>
    </citation>
    <scope>NUCLEOTIDE SEQUENCE</scope>
    <source>
        <strain evidence="10">AS06rmzACSIP_7</strain>
    </source>
</reference>
<dbReference type="STRING" id="909663.GCA_000512235_01698"/>
<dbReference type="GO" id="GO:0006605">
    <property type="term" value="P:protein targeting"/>
    <property type="evidence" value="ECO:0007669"/>
    <property type="project" value="UniProtKB-UniRule"/>
</dbReference>
<feature type="transmembrane region" description="Helical" evidence="9">
    <location>
        <begin position="37"/>
        <end position="57"/>
    </location>
</feature>
<dbReference type="InterPro" id="IPR038379">
    <property type="entry name" value="SecE_sf"/>
</dbReference>
<evidence type="ECO:0000256" key="5">
    <source>
        <dbReference type="ARBA" id="ARBA00022927"/>
    </source>
</evidence>
<name>A0A351U127_9BACT</name>
<keyword evidence="8 9" id="KW-0472">Membrane</keyword>
<dbReference type="GO" id="GO:0009306">
    <property type="term" value="P:protein secretion"/>
    <property type="evidence" value="ECO:0007669"/>
    <property type="project" value="UniProtKB-UniRule"/>
</dbReference>
<evidence type="ECO:0000256" key="2">
    <source>
        <dbReference type="ARBA" id="ARBA00022448"/>
    </source>
</evidence>
<keyword evidence="3 9" id="KW-1003">Cell membrane</keyword>
<dbReference type="InterPro" id="IPR005807">
    <property type="entry name" value="SecE_bac"/>
</dbReference>
<gene>
    <name evidence="9 10" type="primary">secE</name>
    <name evidence="10" type="ORF">GXY80_03810</name>
</gene>
<accession>A0A351U127</accession>
<evidence type="ECO:0000256" key="6">
    <source>
        <dbReference type="ARBA" id="ARBA00022989"/>
    </source>
</evidence>
<evidence type="ECO:0000313" key="10">
    <source>
        <dbReference type="EMBL" id="NLW34596.1"/>
    </source>
</evidence>
<keyword evidence="7 9" id="KW-0811">Translocation</keyword>
<dbReference type="GO" id="GO:0008320">
    <property type="term" value="F:protein transmembrane transporter activity"/>
    <property type="evidence" value="ECO:0007669"/>
    <property type="project" value="UniProtKB-UniRule"/>
</dbReference>
<dbReference type="PANTHER" id="PTHR33910:SF1">
    <property type="entry name" value="PROTEIN TRANSLOCASE SUBUNIT SECE"/>
    <property type="match status" value="1"/>
</dbReference>
<evidence type="ECO:0000256" key="7">
    <source>
        <dbReference type="ARBA" id="ARBA00023010"/>
    </source>
</evidence>
<protein>
    <recommendedName>
        <fullName evidence="9">Protein translocase subunit SecE</fullName>
    </recommendedName>
</protein>
<comment type="similarity">
    <text evidence="9">Belongs to the SecE/SEC61-gamma family.</text>
</comment>
<proteinExistence type="inferred from homology"/>
<dbReference type="EMBL" id="JAAYEE010000069">
    <property type="protein sequence ID" value="NLW34596.1"/>
    <property type="molecule type" value="Genomic_DNA"/>
</dbReference>
<dbReference type="Pfam" id="PF00584">
    <property type="entry name" value="SecE"/>
    <property type="match status" value="1"/>
</dbReference>
<evidence type="ECO:0000256" key="8">
    <source>
        <dbReference type="ARBA" id="ARBA00023136"/>
    </source>
</evidence>
<keyword evidence="4 9" id="KW-0812">Transmembrane</keyword>
<reference evidence="10" key="1">
    <citation type="journal article" date="2020" name="Biotechnol. Biofuels">
        <title>New insights from the biogas microbiome by comprehensive genome-resolved metagenomics of nearly 1600 species originating from multiple anaerobic digesters.</title>
        <authorList>
            <person name="Campanaro S."/>
            <person name="Treu L."/>
            <person name="Rodriguez-R L.M."/>
            <person name="Kovalovszki A."/>
            <person name="Ziels R.M."/>
            <person name="Maus I."/>
            <person name="Zhu X."/>
            <person name="Kougias P.G."/>
            <person name="Basile A."/>
            <person name="Luo G."/>
            <person name="Schluter A."/>
            <person name="Konstantinidis K.T."/>
            <person name="Angelidaki I."/>
        </authorList>
    </citation>
    <scope>NUCLEOTIDE SEQUENCE</scope>
    <source>
        <strain evidence="10">AS06rmzACSIP_7</strain>
    </source>
</reference>
<comment type="subunit">
    <text evidence="9">Component of the Sec protein translocase complex. Heterotrimer consisting of SecY, SecE and SecG subunits. The heterotrimers can form oligomers, although 1 heterotrimer is thought to be able to translocate proteins. Interacts with the ribosome. Interacts with SecDF, and other proteins may be involved. Interacts with SecA.</text>
</comment>
<organism evidence="10 11">
    <name type="scientific">Syntrophorhabdus aromaticivorans</name>
    <dbReference type="NCBI Taxonomy" id="328301"/>
    <lineage>
        <taxon>Bacteria</taxon>
        <taxon>Pseudomonadati</taxon>
        <taxon>Thermodesulfobacteriota</taxon>
        <taxon>Syntrophorhabdia</taxon>
        <taxon>Syntrophorhabdales</taxon>
        <taxon>Syntrophorhabdaceae</taxon>
        <taxon>Syntrophorhabdus</taxon>
    </lineage>
</organism>
<dbReference type="AlphaFoldDB" id="A0A351U127"/>
<evidence type="ECO:0000313" key="11">
    <source>
        <dbReference type="Proteomes" id="UP000777265"/>
    </source>
</evidence>
<evidence type="ECO:0000256" key="3">
    <source>
        <dbReference type="ARBA" id="ARBA00022475"/>
    </source>
</evidence>
<keyword evidence="6 9" id="KW-1133">Transmembrane helix</keyword>
<evidence type="ECO:0000256" key="9">
    <source>
        <dbReference type="HAMAP-Rule" id="MF_00422"/>
    </source>
</evidence>
<dbReference type="NCBIfam" id="TIGR00964">
    <property type="entry name" value="secE_bact"/>
    <property type="match status" value="1"/>
</dbReference>
<comment type="function">
    <text evidence="9">Essential subunit of the Sec protein translocation channel SecYEG. Clamps together the 2 halves of SecY. May contact the channel plug during translocation.</text>
</comment>
<evidence type="ECO:0000256" key="4">
    <source>
        <dbReference type="ARBA" id="ARBA00022692"/>
    </source>
</evidence>
<dbReference type="GO" id="GO:0043952">
    <property type="term" value="P:protein transport by the Sec complex"/>
    <property type="evidence" value="ECO:0007669"/>
    <property type="project" value="UniProtKB-UniRule"/>
</dbReference>
<evidence type="ECO:0000256" key="1">
    <source>
        <dbReference type="ARBA" id="ARBA00004370"/>
    </source>
</evidence>
<comment type="subcellular location">
    <subcellularLocation>
        <location evidence="9">Cell membrane</location>
        <topology evidence="9">Single-pass membrane protein</topology>
    </subcellularLocation>
    <subcellularLocation>
        <location evidence="1">Membrane</location>
    </subcellularLocation>
</comment>
<dbReference type="PANTHER" id="PTHR33910">
    <property type="entry name" value="PROTEIN TRANSLOCASE SUBUNIT SECE"/>
    <property type="match status" value="1"/>
</dbReference>
<dbReference type="GO" id="GO:0065002">
    <property type="term" value="P:intracellular protein transmembrane transport"/>
    <property type="evidence" value="ECO:0007669"/>
    <property type="project" value="UniProtKB-UniRule"/>
</dbReference>
<dbReference type="Gene3D" id="1.20.5.1030">
    <property type="entry name" value="Preprotein translocase secy subunit"/>
    <property type="match status" value="1"/>
</dbReference>
<keyword evidence="2 9" id="KW-0813">Transport</keyword>
<comment type="caution">
    <text evidence="10">The sequence shown here is derived from an EMBL/GenBank/DDBJ whole genome shotgun (WGS) entry which is preliminary data.</text>
</comment>
<dbReference type="Proteomes" id="UP000777265">
    <property type="component" value="Unassembled WGS sequence"/>
</dbReference>
<dbReference type="GO" id="GO:0005886">
    <property type="term" value="C:plasma membrane"/>
    <property type="evidence" value="ECO:0007669"/>
    <property type="project" value="UniProtKB-SubCell"/>
</dbReference>